<keyword evidence="9" id="KW-1185">Reference proteome</keyword>
<dbReference type="Proteomes" id="UP000886653">
    <property type="component" value="Unassembled WGS sequence"/>
</dbReference>
<dbReference type="Gene3D" id="3.30.160.60">
    <property type="entry name" value="Classic Zinc Finger"/>
    <property type="match status" value="2"/>
</dbReference>
<keyword evidence="3 5" id="KW-0863">Zinc-finger</keyword>
<evidence type="ECO:0000256" key="4">
    <source>
        <dbReference type="ARBA" id="ARBA00022833"/>
    </source>
</evidence>
<feature type="compositionally biased region" description="Polar residues" evidence="6">
    <location>
        <begin position="128"/>
        <end position="141"/>
    </location>
</feature>
<evidence type="ECO:0000313" key="9">
    <source>
        <dbReference type="Proteomes" id="UP000886653"/>
    </source>
</evidence>
<evidence type="ECO:0000256" key="1">
    <source>
        <dbReference type="ARBA" id="ARBA00022723"/>
    </source>
</evidence>
<gene>
    <name evidence="8" type="ORF">CROQUDRAFT_105350</name>
</gene>
<feature type="region of interest" description="Disordered" evidence="6">
    <location>
        <begin position="43"/>
        <end position="67"/>
    </location>
</feature>
<dbReference type="PROSITE" id="PS50157">
    <property type="entry name" value="ZINC_FINGER_C2H2_2"/>
    <property type="match status" value="2"/>
</dbReference>
<dbReference type="InterPro" id="IPR013087">
    <property type="entry name" value="Znf_C2H2_type"/>
</dbReference>
<dbReference type="FunFam" id="3.30.160.60:FF:000202">
    <property type="entry name" value="Zinc finger protein 574"/>
    <property type="match status" value="1"/>
</dbReference>
<dbReference type="GO" id="GO:0010468">
    <property type="term" value="P:regulation of gene expression"/>
    <property type="evidence" value="ECO:0007669"/>
    <property type="project" value="TreeGrafter"/>
</dbReference>
<accession>A0A9P6NT16</accession>
<evidence type="ECO:0000256" key="2">
    <source>
        <dbReference type="ARBA" id="ARBA00022737"/>
    </source>
</evidence>
<proteinExistence type="predicted"/>
<dbReference type="PANTHER" id="PTHR16515">
    <property type="entry name" value="PR DOMAIN ZINC FINGER PROTEIN"/>
    <property type="match status" value="1"/>
</dbReference>
<feature type="compositionally biased region" description="Acidic residues" evidence="6">
    <location>
        <begin position="156"/>
        <end position="171"/>
    </location>
</feature>
<organism evidence="8 9">
    <name type="scientific">Cronartium quercuum f. sp. fusiforme G11</name>
    <dbReference type="NCBI Taxonomy" id="708437"/>
    <lineage>
        <taxon>Eukaryota</taxon>
        <taxon>Fungi</taxon>
        <taxon>Dikarya</taxon>
        <taxon>Basidiomycota</taxon>
        <taxon>Pucciniomycotina</taxon>
        <taxon>Pucciniomycetes</taxon>
        <taxon>Pucciniales</taxon>
        <taxon>Coleosporiaceae</taxon>
        <taxon>Cronartium</taxon>
    </lineage>
</organism>
<dbReference type="InterPro" id="IPR036236">
    <property type="entry name" value="Znf_C2H2_sf"/>
</dbReference>
<dbReference type="InterPro" id="IPR050331">
    <property type="entry name" value="Zinc_finger"/>
</dbReference>
<dbReference type="PROSITE" id="PS00028">
    <property type="entry name" value="ZINC_FINGER_C2H2_1"/>
    <property type="match status" value="1"/>
</dbReference>
<dbReference type="Pfam" id="PF00096">
    <property type="entry name" value="zf-C2H2"/>
    <property type="match status" value="2"/>
</dbReference>
<reference evidence="8" key="1">
    <citation type="submission" date="2013-11" db="EMBL/GenBank/DDBJ databases">
        <title>Genome sequence of the fusiform rust pathogen reveals effectors for host alternation and coevolution with pine.</title>
        <authorList>
            <consortium name="DOE Joint Genome Institute"/>
            <person name="Smith K."/>
            <person name="Pendleton A."/>
            <person name="Kubisiak T."/>
            <person name="Anderson C."/>
            <person name="Salamov A."/>
            <person name="Aerts A."/>
            <person name="Riley R."/>
            <person name="Clum A."/>
            <person name="Lindquist E."/>
            <person name="Ence D."/>
            <person name="Campbell M."/>
            <person name="Kronenberg Z."/>
            <person name="Feau N."/>
            <person name="Dhillon B."/>
            <person name="Hamelin R."/>
            <person name="Burleigh J."/>
            <person name="Smith J."/>
            <person name="Yandell M."/>
            <person name="Nelson C."/>
            <person name="Grigoriev I."/>
            <person name="Davis J."/>
        </authorList>
    </citation>
    <scope>NUCLEOTIDE SEQUENCE</scope>
    <source>
        <strain evidence="8">G11</strain>
    </source>
</reference>
<dbReference type="GO" id="GO:0005634">
    <property type="term" value="C:nucleus"/>
    <property type="evidence" value="ECO:0007669"/>
    <property type="project" value="TreeGrafter"/>
</dbReference>
<dbReference type="OrthoDB" id="8922241at2759"/>
<feature type="region of interest" description="Disordered" evidence="6">
    <location>
        <begin position="249"/>
        <end position="283"/>
    </location>
</feature>
<name>A0A9P6NT16_9BASI</name>
<dbReference type="GO" id="GO:0032502">
    <property type="term" value="P:developmental process"/>
    <property type="evidence" value="ECO:0007669"/>
    <property type="project" value="UniProtKB-ARBA"/>
</dbReference>
<keyword evidence="1" id="KW-0479">Metal-binding</keyword>
<protein>
    <recommendedName>
        <fullName evidence="7">C2H2-type domain-containing protein</fullName>
    </recommendedName>
</protein>
<evidence type="ECO:0000256" key="3">
    <source>
        <dbReference type="ARBA" id="ARBA00022771"/>
    </source>
</evidence>
<dbReference type="EMBL" id="MU167231">
    <property type="protein sequence ID" value="KAG0149011.1"/>
    <property type="molecule type" value="Genomic_DNA"/>
</dbReference>
<sequence length="352" mass="39415">MNDALMEYHACGNELGIKHAMQFTPKKPSINLGITLQLNKPNVPQTTSLSPVMGRQNYDDDDPPRLPIDRFEFDREELNNNYKFCKLERPLDDHSPPPHDQPSSRPRPPTLVSRSYLKASSLSSELSHQANTYCMPSSEATSSPPPLLKRSRSYSDEEEYDDEPYDDELDDAQSRQRRRLSSLAHPGDCHALFAPHWSVEDGGWCGSKAEDDVALLMEIEECAETYSPPTSDSTSPALFSGFVSSVPGMHSLRLESPPNPQPPPNSAHLPSPSQSIVPPPPSEKPFKCPICPKSFTRNYDLTRHKSSHQDERAHVCEYCGRSFNRRDALSRHNVVRGCGQNGRIGTRHKNGN</sequence>
<comment type="caution">
    <text evidence="8">The sequence shown here is derived from an EMBL/GenBank/DDBJ whole genome shotgun (WGS) entry which is preliminary data.</text>
</comment>
<evidence type="ECO:0000259" key="7">
    <source>
        <dbReference type="PROSITE" id="PS50157"/>
    </source>
</evidence>
<dbReference type="GO" id="GO:0008270">
    <property type="term" value="F:zinc ion binding"/>
    <property type="evidence" value="ECO:0007669"/>
    <property type="project" value="UniProtKB-KW"/>
</dbReference>
<dbReference type="SUPFAM" id="SSF57667">
    <property type="entry name" value="beta-beta-alpha zinc fingers"/>
    <property type="match status" value="1"/>
</dbReference>
<feature type="domain" description="C2H2-type" evidence="7">
    <location>
        <begin position="314"/>
        <end position="332"/>
    </location>
</feature>
<evidence type="ECO:0000256" key="6">
    <source>
        <dbReference type="SAM" id="MobiDB-lite"/>
    </source>
</evidence>
<dbReference type="AlphaFoldDB" id="A0A9P6NT16"/>
<keyword evidence="4" id="KW-0862">Zinc</keyword>
<feature type="region of interest" description="Disordered" evidence="6">
    <location>
        <begin position="88"/>
        <end position="111"/>
    </location>
</feature>
<feature type="compositionally biased region" description="Basic and acidic residues" evidence="6">
    <location>
        <begin position="88"/>
        <end position="97"/>
    </location>
</feature>
<keyword evidence="2" id="KW-0677">Repeat</keyword>
<dbReference type="SMART" id="SM00355">
    <property type="entry name" value="ZnF_C2H2"/>
    <property type="match status" value="2"/>
</dbReference>
<evidence type="ECO:0000256" key="5">
    <source>
        <dbReference type="PROSITE-ProRule" id="PRU00042"/>
    </source>
</evidence>
<feature type="region of interest" description="Disordered" evidence="6">
    <location>
        <begin position="127"/>
        <end position="179"/>
    </location>
</feature>
<evidence type="ECO:0000313" key="8">
    <source>
        <dbReference type="EMBL" id="KAG0149011.1"/>
    </source>
</evidence>
<feature type="compositionally biased region" description="Low complexity" evidence="6">
    <location>
        <begin position="266"/>
        <end position="276"/>
    </location>
</feature>
<feature type="domain" description="C2H2-type" evidence="7">
    <location>
        <begin position="286"/>
        <end position="313"/>
    </location>
</feature>
<dbReference type="PANTHER" id="PTHR16515:SF58">
    <property type="entry name" value="ZINC FINGER PROTEIN 22"/>
    <property type="match status" value="1"/>
</dbReference>